<organism evidence="1 2">
    <name type="scientific">Stentor coeruleus</name>
    <dbReference type="NCBI Taxonomy" id="5963"/>
    <lineage>
        <taxon>Eukaryota</taxon>
        <taxon>Sar</taxon>
        <taxon>Alveolata</taxon>
        <taxon>Ciliophora</taxon>
        <taxon>Postciliodesmatophora</taxon>
        <taxon>Heterotrichea</taxon>
        <taxon>Heterotrichida</taxon>
        <taxon>Stentoridae</taxon>
        <taxon>Stentor</taxon>
    </lineage>
</organism>
<sequence length="249" mass="28586">MSITQDNSPASKIIFANTRIRGINAVQSYSTFSKPQKSSFNPLSSKDSCQETLLTQTIMVKIPENSRFIPVNSNKSLNRQRTFSNNRLASTSRSGSKENIIKKRDFSIEEQDEIDSIIQKRLNKEFKSVRNLITDRIHKISRHKIFSDGLYALRAESLTAVQSKAIERKILPKLKKEAQNEILKKRMLKPQLDKCSKRLQLLEKMENMLVCKKSFNPIGPERKGSKGNIQRFIQEGQSDLEKYTVLPIL</sequence>
<keyword evidence="2" id="KW-1185">Reference proteome</keyword>
<protein>
    <submittedName>
        <fullName evidence="1">Uncharacterized protein</fullName>
    </submittedName>
</protein>
<gene>
    <name evidence="1" type="ORF">SteCoe_7328</name>
</gene>
<evidence type="ECO:0000313" key="2">
    <source>
        <dbReference type="Proteomes" id="UP000187209"/>
    </source>
</evidence>
<dbReference type="Proteomes" id="UP000187209">
    <property type="component" value="Unassembled WGS sequence"/>
</dbReference>
<reference evidence="1 2" key="1">
    <citation type="submission" date="2016-11" db="EMBL/GenBank/DDBJ databases">
        <title>The macronuclear genome of Stentor coeruleus: a giant cell with tiny introns.</title>
        <authorList>
            <person name="Slabodnick M."/>
            <person name="Ruby J.G."/>
            <person name="Reiff S.B."/>
            <person name="Swart E.C."/>
            <person name="Gosai S."/>
            <person name="Prabakaran S."/>
            <person name="Witkowska E."/>
            <person name="Larue G.E."/>
            <person name="Fisher S."/>
            <person name="Freeman R.M."/>
            <person name="Gunawardena J."/>
            <person name="Chu W."/>
            <person name="Stover N.A."/>
            <person name="Gregory B.D."/>
            <person name="Nowacki M."/>
            <person name="Derisi J."/>
            <person name="Roy S.W."/>
            <person name="Marshall W.F."/>
            <person name="Sood P."/>
        </authorList>
    </citation>
    <scope>NUCLEOTIDE SEQUENCE [LARGE SCALE GENOMIC DNA]</scope>
    <source>
        <strain evidence="1">WM001</strain>
    </source>
</reference>
<proteinExistence type="predicted"/>
<comment type="caution">
    <text evidence="1">The sequence shown here is derived from an EMBL/GenBank/DDBJ whole genome shotgun (WGS) entry which is preliminary data.</text>
</comment>
<name>A0A1R2CMR9_9CILI</name>
<dbReference type="EMBL" id="MPUH01000105">
    <property type="protein sequence ID" value="OMJ90307.1"/>
    <property type="molecule type" value="Genomic_DNA"/>
</dbReference>
<dbReference type="AlphaFoldDB" id="A0A1R2CMR9"/>
<accession>A0A1R2CMR9</accession>
<evidence type="ECO:0000313" key="1">
    <source>
        <dbReference type="EMBL" id="OMJ90307.1"/>
    </source>
</evidence>